<dbReference type="InterPro" id="IPR050109">
    <property type="entry name" value="HTH-type_TetR-like_transc_reg"/>
</dbReference>
<dbReference type="SUPFAM" id="SSF46689">
    <property type="entry name" value="Homeodomain-like"/>
    <property type="match status" value="1"/>
</dbReference>
<keyword evidence="8" id="KW-1185">Reference proteome</keyword>
<dbReference type="OrthoDB" id="9809265at2"/>
<feature type="DNA-binding region" description="H-T-H motif" evidence="5">
    <location>
        <begin position="36"/>
        <end position="55"/>
    </location>
</feature>
<feature type="domain" description="HTH tetR-type" evidence="6">
    <location>
        <begin position="13"/>
        <end position="73"/>
    </location>
</feature>
<evidence type="ECO:0000256" key="1">
    <source>
        <dbReference type="ARBA" id="ARBA00022491"/>
    </source>
</evidence>
<evidence type="ECO:0000313" key="8">
    <source>
        <dbReference type="Proteomes" id="UP000249165"/>
    </source>
</evidence>
<dbReference type="GO" id="GO:0000976">
    <property type="term" value="F:transcription cis-regulatory region binding"/>
    <property type="evidence" value="ECO:0007669"/>
    <property type="project" value="TreeGrafter"/>
</dbReference>
<dbReference type="InterPro" id="IPR001647">
    <property type="entry name" value="HTH_TetR"/>
</dbReference>
<dbReference type="Proteomes" id="UP000249165">
    <property type="component" value="Unassembled WGS sequence"/>
</dbReference>
<keyword evidence="4" id="KW-0804">Transcription</keyword>
<keyword evidence="1" id="KW-0678">Repressor</keyword>
<dbReference type="PANTHER" id="PTHR30055:SF234">
    <property type="entry name" value="HTH-TYPE TRANSCRIPTIONAL REGULATOR BETI"/>
    <property type="match status" value="1"/>
</dbReference>
<comment type="caution">
    <text evidence="7">The sequence shown here is derived from an EMBL/GenBank/DDBJ whole genome shotgun (WGS) entry which is preliminary data.</text>
</comment>
<dbReference type="SUPFAM" id="SSF48498">
    <property type="entry name" value="Tetracyclin repressor-like, C-terminal domain"/>
    <property type="match status" value="1"/>
</dbReference>
<dbReference type="Pfam" id="PF00440">
    <property type="entry name" value="TetR_N"/>
    <property type="match status" value="1"/>
</dbReference>
<dbReference type="Gene3D" id="1.10.357.10">
    <property type="entry name" value="Tetracycline Repressor, domain 2"/>
    <property type="match status" value="1"/>
</dbReference>
<proteinExistence type="predicted"/>
<organism evidence="7 8">
    <name type="scientific">Salipiger aestuarii</name>
    <dbReference type="NCBI Taxonomy" id="568098"/>
    <lineage>
        <taxon>Bacteria</taxon>
        <taxon>Pseudomonadati</taxon>
        <taxon>Pseudomonadota</taxon>
        <taxon>Alphaproteobacteria</taxon>
        <taxon>Rhodobacterales</taxon>
        <taxon>Roseobacteraceae</taxon>
        <taxon>Salipiger</taxon>
    </lineage>
</organism>
<dbReference type="Pfam" id="PF13977">
    <property type="entry name" value="TetR_C_6"/>
    <property type="match status" value="1"/>
</dbReference>
<dbReference type="InterPro" id="IPR039538">
    <property type="entry name" value="BetI_C"/>
</dbReference>
<dbReference type="GO" id="GO:0003700">
    <property type="term" value="F:DNA-binding transcription factor activity"/>
    <property type="evidence" value="ECO:0007669"/>
    <property type="project" value="TreeGrafter"/>
</dbReference>
<keyword evidence="2" id="KW-0805">Transcription regulation</keyword>
<accession>A0A327YPP2</accession>
<evidence type="ECO:0000256" key="3">
    <source>
        <dbReference type="ARBA" id="ARBA00023125"/>
    </source>
</evidence>
<dbReference type="PANTHER" id="PTHR30055">
    <property type="entry name" value="HTH-TYPE TRANSCRIPTIONAL REGULATOR RUTR"/>
    <property type="match status" value="1"/>
</dbReference>
<dbReference type="AlphaFoldDB" id="A0A327YPP2"/>
<reference evidence="7 8" key="1">
    <citation type="submission" date="2018-06" db="EMBL/GenBank/DDBJ databases">
        <title>Genomic Encyclopedia of Archaeal and Bacterial Type Strains, Phase II (KMG-II): from individual species to whole genera.</title>
        <authorList>
            <person name="Goeker M."/>
        </authorList>
    </citation>
    <scope>NUCLEOTIDE SEQUENCE [LARGE SCALE GENOMIC DNA]</scope>
    <source>
        <strain evidence="7 8">DSM 22011</strain>
    </source>
</reference>
<gene>
    <name evidence="7" type="ORF">ATI53_1002122</name>
</gene>
<evidence type="ECO:0000313" key="7">
    <source>
        <dbReference type="EMBL" id="RAK22943.1"/>
    </source>
</evidence>
<dbReference type="InterPro" id="IPR036271">
    <property type="entry name" value="Tet_transcr_reg_TetR-rel_C_sf"/>
</dbReference>
<evidence type="ECO:0000259" key="6">
    <source>
        <dbReference type="PROSITE" id="PS50977"/>
    </source>
</evidence>
<dbReference type="EMBL" id="QLMG01000002">
    <property type="protein sequence ID" value="RAK22943.1"/>
    <property type="molecule type" value="Genomic_DNA"/>
</dbReference>
<evidence type="ECO:0000256" key="5">
    <source>
        <dbReference type="PROSITE-ProRule" id="PRU00335"/>
    </source>
</evidence>
<dbReference type="RefSeq" id="WP_009506610.1">
    <property type="nucleotide sequence ID" value="NZ_LIGL01000007.1"/>
</dbReference>
<sequence length="201" mass="22504">MAKTAKRQRMHPQARRGQILETMLALCEHQHFAAIPMRRLAADCGVNMALLYHYFDSKEALVLAALRHAIDDFIVLFEDLTVDDTAPLGAADAWFQANIDAAPRLVRMVKLMNDFASDGHRDPKASAMVDEFYARERDTLRDAIQRGIAEGRFRALDADRTARLTSIAFDGIFFGGPARGDYDFAGNLRDLRDHLLATLAP</sequence>
<dbReference type="PROSITE" id="PS50977">
    <property type="entry name" value="HTH_TETR_2"/>
    <property type="match status" value="1"/>
</dbReference>
<protein>
    <submittedName>
        <fullName evidence="7">TetR family transcriptional regulator</fullName>
    </submittedName>
</protein>
<keyword evidence="3 5" id="KW-0238">DNA-binding</keyword>
<name>A0A327YPP2_9RHOB</name>
<dbReference type="InterPro" id="IPR009057">
    <property type="entry name" value="Homeodomain-like_sf"/>
</dbReference>
<evidence type="ECO:0000256" key="2">
    <source>
        <dbReference type="ARBA" id="ARBA00023015"/>
    </source>
</evidence>
<evidence type="ECO:0000256" key="4">
    <source>
        <dbReference type="ARBA" id="ARBA00023163"/>
    </source>
</evidence>